<dbReference type="Pfam" id="PF00067">
    <property type="entry name" value="p450"/>
    <property type="match status" value="2"/>
</dbReference>
<dbReference type="PRINTS" id="PR00385">
    <property type="entry name" value="P450"/>
</dbReference>
<keyword evidence="2" id="KW-0349">Heme</keyword>
<keyword evidence="2" id="KW-0503">Monooxygenase</keyword>
<evidence type="ECO:0000256" key="3">
    <source>
        <dbReference type="SAM" id="MobiDB-lite"/>
    </source>
</evidence>
<feature type="region of interest" description="Disordered" evidence="3">
    <location>
        <begin position="1"/>
        <end position="20"/>
    </location>
</feature>
<comment type="similarity">
    <text evidence="1 2">Belongs to the cytochrome P450 family.</text>
</comment>
<organism evidence="4 5">
    <name type="scientific">Nocardioides nanhaiensis</name>
    <dbReference type="NCBI Taxonomy" id="1476871"/>
    <lineage>
        <taxon>Bacteria</taxon>
        <taxon>Bacillati</taxon>
        <taxon>Actinomycetota</taxon>
        <taxon>Actinomycetes</taxon>
        <taxon>Propionibacteriales</taxon>
        <taxon>Nocardioidaceae</taxon>
        <taxon>Nocardioides</taxon>
    </lineage>
</organism>
<name>A0ABP8WFG0_9ACTN</name>
<dbReference type="InterPro" id="IPR036396">
    <property type="entry name" value="Cyt_P450_sf"/>
</dbReference>
<accession>A0ABP8WFG0</accession>
<dbReference type="Gene3D" id="1.10.630.10">
    <property type="entry name" value="Cytochrome P450"/>
    <property type="match status" value="1"/>
</dbReference>
<keyword evidence="5" id="KW-1185">Reference proteome</keyword>
<evidence type="ECO:0000256" key="2">
    <source>
        <dbReference type="RuleBase" id="RU000461"/>
    </source>
</evidence>
<dbReference type="RefSeq" id="WP_345266345.1">
    <property type="nucleotide sequence ID" value="NZ_BAABIM010000002.1"/>
</dbReference>
<sequence length="468" mass="51147">MATLTTRTTPAAPTPRRSALPSALPSVLHRLEQRAAGETRWLLGHALPRMGVQSSARSGDLHGRFIAATDDAETWRLIEEIRAQGALHKSRFAYVTTSLPVVKEVLTSNDVRSGVEFTPDSGLWSRAARWAFSSTPIGPLTPPSLLVTEPPDHTRYRKLVTRVFSVRAVQGLRDRTEQIATELLDDLEARARRSPHTPVDLVAEYCALLPVTVIAEILGVPTAERERVLRFGTAAAPSLDLGLTRGTFHQVEGALREFEEWLTTHIAAVRRDPGEDLLSQLVTAQDDDGALLTDAELKATAGLVLAAGFETTVNLLSNGIALLAEHPAQRQRLLDEPGLWPNAVDEVLRFDPPVLLTGRTVERDTEVAGHTVRRGSMITTLLAGANRDPEVFTDPHSFDVARANAGDHVAFSSGRHYCLGAALARMEGEVGLRAIWDRFPDLALARGAARRPTRILRGWEQLPATLVR</sequence>
<dbReference type="CDD" id="cd20625">
    <property type="entry name" value="CYP164-like"/>
    <property type="match status" value="1"/>
</dbReference>
<dbReference type="InterPro" id="IPR001128">
    <property type="entry name" value="Cyt_P450"/>
</dbReference>
<evidence type="ECO:0000313" key="4">
    <source>
        <dbReference type="EMBL" id="GAA4686535.1"/>
    </source>
</evidence>
<dbReference type="PROSITE" id="PS00086">
    <property type="entry name" value="CYTOCHROME_P450"/>
    <property type="match status" value="1"/>
</dbReference>
<dbReference type="EMBL" id="BAABIM010000002">
    <property type="protein sequence ID" value="GAA4686535.1"/>
    <property type="molecule type" value="Genomic_DNA"/>
</dbReference>
<comment type="caution">
    <text evidence="4">The sequence shown here is derived from an EMBL/GenBank/DDBJ whole genome shotgun (WGS) entry which is preliminary data.</text>
</comment>
<dbReference type="InterPro" id="IPR002397">
    <property type="entry name" value="Cyt_P450_B"/>
</dbReference>
<dbReference type="InterPro" id="IPR017972">
    <property type="entry name" value="Cyt_P450_CS"/>
</dbReference>
<evidence type="ECO:0000256" key="1">
    <source>
        <dbReference type="ARBA" id="ARBA00010617"/>
    </source>
</evidence>
<dbReference type="PANTHER" id="PTHR46696">
    <property type="entry name" value="P450, PUTATIVE (EUROFUNG)-RELATED"/>
    <property type="match status" value="1"/>
</dbReference>
<reference evidence="5" key="1">
    <citation type="journal article" date="2019" name="Int. J. Syst. Evol. Microbiol.">
        <title>The Global Catalogue of Microorganisms (GCM) 10K type strain sequencing project: providing services to taxonomists for standard genome sequencing and annotation.</title>
        <authorList>
            <consortium name="The Broad Institute Genomics Platform"/>
            <consortium name="The Broad Institute Genome Sequencing Center for Infectious Disease"/>
            <person name="Wu L."/>
            <person name="Ma J."/>
        </authorList>
    </citation>
    <scope>NUCLEOTIDE SEQUENCE [LARGE SCALE GENOMIC DNA]</scope>
    <source>
        <strain evidence="5">JCM 18127</strain>
    </source>
</reference>
<dbReference type="Proteomes" id="UP001500621">
    <property type="component" value="Unassembled WGS sequence"/>
</dbReference>
<keyword evidence="2" id="KW-0479">Metal-binding</keyword>
<keyword evidence="2" id="KW-0560">Oxidoreductase</keyword>
<dbReference type="SUPFAM" id="SSF48264">
    <property type="entry name" value="Cytochrome P450"/>
    <property type="match status" value="1"/>
</dbReference>
<dbReference type="PANTHER" id="PTHR46696:SF4">
    <property type="entry name" value="BIOTIN BIOSYNTHESIS CYTOCHROME P450"/>
    <property type="match status" value="1"/>
</dbReference>
<protein>
    <submittedName>
        <fullName evidence="4">Cytochrome P450</fullName>
    </submittedName>
</protein>
<gene>
    <name evidence="4" type="ORF">GCM10023226_25410</name>
</gene>
<dbReference type="PRINTS" id="PR00359">
    <property type="entry name" value="BP450"/>
</dbReference>
<keyword evidence="2" id="KW-0408">Iron</keyword>
<evidence type="ECO:0000313" key="5">
    <source>
        <dbReference type="Proteomes" id="UP001500621"/>
    </source>
</evidence>
<proteinExistence type="inferred from homology"/>